<protein>
    <submittedName>
        <fullName evidence="3">Uncharacterized protein</fullName>
    </submittedName>
</protein>
<keyword evidence="4" id="KW-1185">Reference proteome</keyword>
<keyword evidence="1" id="KW-0175">Coiled coil</keyword>
<feature type="region of interest" description="Disordered" evidence="2">
    <location>
        <begin position="348"/>
        <end position="368"/>
    </location>
</feature>
<dbReference type="EMBL" id="JARJCM010000024">
    <property type="protein sequence ID" value="KAJ7040058.1"/>
    <property type="molecule type" value="Genomic_DNA"/>
</dbReference>
<sequence>MQPFSESTEEERTTTRTQGYYEEQVANLAELDDATTEMMPRTQSKLINVYGIFIAELDALKGKIVQQEARIALLMKLRGEYREEVEMFKTYKHTVKKYQEEIKKTEQSSTLQQTELDALKASLHEQIRRLTVERDEQRAKLEELSAALAKEQAARRDLADELTKKEKTITSLRETADETTRRAAAAQGVLHSEINALKDAVAQQTTQISSLEAEIEHERLKHREAEGNFATSRRTLEIELELKSTAYGDVQRQAADAEISSRAEREALRTQISEADAKFKQELWTLQDRLRREQEDTAKWRSQHDRLLFESGQSAQEIQSELSGAVAKYEQERKLRSEKEAMIDAMRADAEDSRAENTKLQSQVSSSSTEIANLQKKLQTVQVDAEQNERDASERIRVLQRDLTSAHGKLKSAQDAHDGAMSEMRTTAQALEKKLKSSEQELERLRGTLQATQSATLHSQDVYRKEVETLQRQLSVLQQELKDAEQSQTASSKESQTSRERIKVLEQGLSDLGKQLETTESESVRIRETSQKAMAAAQAKLAEKDTKIQQLQDAAKQTVMDVEIKFQEKLKNSRTEFTQLVQIIIERDKLILRTHCRRPFTFFLTTNTFRLSAQSDSFHTVSPKPQGSIDPYSSPYPALDKGSSNCQLIAVTTTIIITDFTDINTPSV</sequence>
<gene>
    <name evidence="3" type="ORF">C8F04DRAFT_1392015</name>
</gene>
<evidence type="ECO:0000313" key="4">
    <source>
        <dbReference type="Proteomes" id="UP001218188"/>
    </source>
</evidence>
<proteinExistence type="predicted"/>
<feature type="compositionally biased region" description="Basic and acidic residues" evidence="2">
    <location>
        <begin position="348"/>
        <end position="357"/>
    </location>
</feature>
<evidence type="ECO:0000313" key="3">
    <source>
        <dbReference type="EMBL" id="KAJ7040058.1"/>
    </source>
</evidence>
<feature type="coiled-coil region" evidence="1">
    <location>
        <begin position="88"/>
        <end position="228"/>
    </location>
</feature>
<feature type="compositionally biased region" description="Polar residues" evidence="2">
    <location>
        <begin position="358"/>
        <end position="368"/>
    </location>
</feature>
<dbReference type="AlphaFoldDB" id="A0AAD6X5S7"/>
<dbReference type="Proteomes" id="UP001218188">
    <property type="component" value="Unassembled WGS sequence"/>
</dbReference>
<feature type="coiled-coil region" evidence="1">
    <location>
        <begin position="421"/>
        <end position="554"/>
    </location>
</feature>
<accession>A0AAD6X5S7</accession>
<evidence type="ECO:0000256" key="2">
    <source>
        <dbReference type="SAM" id="MobiDB-lite"/>
    </source>
</evidence>
<evidence type="ECO:0000256" key="1">
    <source>
        <dbReference type="SAM" id="Coils"/>
    </source>
</evidence>
<comment type="caution">
    <text evidence="3">The sequence shown here is derived from an EMBL/GenBank/DDBJ whole genome shotgun (WGS) entry which is preliminary data.</text>
</comment>
<organism evidence="3 4">
    <name type="scientific">Mycena alexandri</name>
    <dbReference type="NCBI Taxonomy" id="1745969"/>
    <lineage>
        <taxon>Eukaryota</taxon>
        <taxon>Fungi</taxon>
        <taxon>Dikarya</taxon>
        <taxon>Basidiomycota</taxon>
        <taxon>Agaricomycotina</taxon>
        <taxon>Agaricomycetes</taxon>
        <taxon>Agaricomycetidae</taxon>
        <taxon>Agaricales</taxon>
        <taxon>Marasmiineae</taxon>
        <taxon>Mycenaceae</taxon>
        <taxon>Mycena</taxon>
    </lineage>
</organism>
<name>A0AAD6X5S7_9AGAR</name>
<reference evidence="3" key="1">
    <citation type="submission" date="2023-03" db="EMBL/GenBank/DDBJ databases">
        <title>Massive genome expansion in bonnet fungi (Mycena s.s.) driven by repeated elements and novel gene families across ecological guilds.</title>
        <authorList>
            <consortium name="Lawrence Berkeley National Laboratory"/>
            <person name="Harder C.B."/>
            <person name="Miyauchi S."/>
            <person name="Viragh M."/>
            <person name="Kuo A."/>
            <person name="Thoen E."/>
            <person name="Andreopoulos B."/>
            <person name="Lu D."/>
            <person name="Skrede I."/>
            <person name="Drula E."/>
            <person name="Henrissat B."/>
            <person name="Morin E."/>
            <person name="Kohler A."/>
            <person name="Barry K."/>
            <person name="LaButti K."/>
            <person name="Morin E."/>
            <person name="Salamov A."/>
            <person name="Lipzen A."/>
            <person name="Mereny Z."/>
            <person name="Hegedus B."/>
            <person name="Baldrian P."/>
            <person name="Stursova M."/>
            <person name="Weitz H."/>
            <person name="Taylor A."/>
            <person name="Grigoriev I.V."/>
            <person name="Nagy L.G."/>
            <person name="Martin F."/>
            <person name="Kauserud H."/>
        </authorList>
    </citation>
    <scope>NUCLEOTIDE SEQUENCE</scope>
    <source>
        <strain evidence="3">CBHHK200</strain>
    </source>
</reference>